<dbReference type="AlphaFoldDB" id="A0AAX4HMM8"/>
<dbReference type="RefSeq" id="WP_321393176.1">
    <property type="nucleotide sequence ID" value="NZ_CP139487.1"/>
</dbReference>
<dbReference type="Proteomes" id="UP001324634">
    <property type="component" value="Chromosome"/>
</dbReference>
<dbReference type="EMBL" id="CP139487">
    <property type="protein sequence ID" value="WPU64415.1"/>
    <property type="molecule type" value="Genomic_DNA"/>
</dbReference>
<reference evidence="1 2" key="1">
    <citation type="submission" date="2023-11" db="EMBL/GenBank/DDBJ databases">
        <title>Peredibacter starrii A3.12.</title>
        <authorList>
            <person name="Mitchell R.J."/>
        </authorList>
    </citation>
    <scope>NUCLEOTIDE SEQUENCE [LARGE SCALE GENOMIC DNA]</scope>
    <source>
        <strain evidence="1 2">A3.12</strain>
    </source>
</reference>
<keyword evidence="2" id="KW-1185">Reference proteome</keyword>
<evidence type="ECO:0000313" key="1">
    <source>
        <dbReference type="EMBL" id="WPU64415.1"/>
    </source>
</evidence>
<organism evidence="1 2">
    <name type="scientific">Peredibacter starrii</name>
    <dbReference type="NCBI Taxonomy" id="28202"/>
    <lineage>
        <taxon>Bacteria</taxon>
        <taxon>Pseudomonadati</taxon>
        <taxon>Bdellovibrionota</taxon>
        <taxon>Bacteriovoracia</taxon>
        <taxon>Bacteriovoracales</taxon>
        <taxon>Bacteriovoracaceae</taxon>
        <taxon>Peredibacter</taxon>
    </lineage>
</organism>
<protein>
    <submittedName>
        <fullName evidence="1">Uncharacterized protein</fullName>
    </submittedName>
</protein>
<accession>A0AAX4HMM8</accession>
<sequence>MSWWGNLFGRDPKDLFLEFSPQDTQWRVVTWNFDLQDPKSRQWTIEVHGKTSKLIHWLREKHDELRFFENDRIVRKRKMPGKDPEHMAMMNLALHSTLKHSLESNHAFMVTPVSGATAMDIQNETRALQWIQATFTTLMRALDNMQNKPELILTAACFSGRVPDGNDDVLRVIAFNLDIFFYMRPDQSLQIVVFDDKNMGHGESKTPTYQQIIKVTKPQFYDEITKLVHKIAQVGEIR</sequence>
<evidence type="ECO:0000313" key="2">
    <source>
        <dbReference type="Proteomes" id="UP001324634"/>
    </source>
</evidence>
<proteinExistence type="predicted"/>
<name>A0AAX4HMM8_9BACT</name>
<gene>
    <name evidence="1" type="ORF">SOO65_17110</name>
</gene>
<dbReference type="KEGG" id="psti:SOO65_17110"/>